<name>A0A5N7CIJ7_PETAA</name>
<sequence>MSLKRKASFSGIGSPNAAPVITVRSLMMDDSPKHLNSRTRKRYRNDRPDDQIVYENTLRRLFTAQQQQGPQLPPADEDVVENMESDVLSSEIIDSRQQTLHKFFLPARPSSFQSGLNQLKQQPDNMSHINTNFLKPHDLYVISNVNPIGSNAATPSSQESATDMEVQRDSGSDESTRRWNGGHGWL</sequence>
<organism evidence="2">
    <name type="scientific">Petromyces alliaceus</name>
    <name type="common">Aspergillus alliaceus</name>
    <dbReference type="NCBI Taxonomy" id="209559"/>
    <lineage>
        <taxon>Eukaryota</taxon>
        <taxon>Fungi</taxon>
        <taxon>Dikarya</taxon>
        <taxon>Ascomycota</taxon>
        <taxon>Pezizomycotina</taxon>
        <taxon>Eurotiomycetes</taxon>
        <taxon>Eurotiomycetidae</taxon>
        <taxon>Eurotiales</taxon>
        <taxon>Aspergillaceae</taxon>
        <taxon>Aspergillus</taxon>
        <taxon>Aspergillus subgen. Circumdati</taxon>
    </lineage>
</organism>
<feature type="region of interest" description="Disordered" evidence="1">
    <location>
        <begin position="151"/>
        <end position="186"/>
    </location>
</feature>
<dbReference type="Proteomes" id="UP000541154">
    <property type="component" value="Unassembled WGS sequence"/>
</dbReference>
<accession>A0A5N7CIJ7</accession>
<evidence type="ECO:0000313" key="2">
    <source>
        <dbReference type="EMBL" id="KAE8394032.1"/>
    </source>
</evidence>
<protein>
    <submittedName>
        <fullName evidence="2">Uncharacterized protein</fullName>
    </submittedName>
</protein>
<reference evidence="2" key="2">
    <citation type="submission" date="2019-04" db="EMBL/GenBank/DDBJ databases">
        <title>Friends and foes A comparative genomics studyof 23 Aspergillus species from section Flavi.</title>
        <authorList>
            <consortium name="DOE Joint Genome Institute"/>
            <person name="Kjaerbolling I."/>
            <person name="Vesth T."/>
            <person name="Frisvad J.C."/>
            <person name="Nybo J.L."/>
            <person name="Theobald S."/>
            <person name="Kildgaard S."/>
            <person name="Isbrandt T."/>
            <person name="Kuo A."/>
            <person name="Sato A."/>
            <person name="Lyhne E.K."/>
            <person name="Kogle M.E."/>
            <person name="Wiebenga A."/>
            <person name="Kun R.S."/>
            <person name="Lubbers R.J."/>
            <person name="Makela M.R."/>
            <person name="Barry K."/>
            <person name="Chovatia M."/>
            <person name="Clum A."/>
            <person name="Daum C."/>
            <person name="Haridas S."/>
            <person name="He G."/>
            <person name="LaButti K."/>
            <person name="Lipzen A."/>
            <person name="Mondo S."/>
            <person name="Riley R."/>
            <person name="Salamov A."/>
            <person name="Simmons B.A."/>
            <person name="Magnuson J.K."/>
            <person name="Henrissat B."/>
            <person name="Mortensen U.H."/>
            <person name="Larsen T.O."/>
            <person name="Devries R.P."/>
            <person name="Grigoriev I.V."/>
            <person name="Machida M."/>
            <person name="Baker S.E."/>
            <person name="Andersen M.R."/>
        </authorList>
    </citation>
    <scope>NUCLEOTIDE SEQUENCE [LARGE SCALE GENOMIC DNA]</scope>
    <source>
        <strain evidence="2">IBT 14317</strain>
    </source>
</reference>
<dbReference type="EMBL" id="SPNV01000136">
    <property type="protein sequence ID" value="KAF5860263.1"/>
    <property type="molecule type" value="Genomic_DNA"/>
</dbReference>
<reference evidence="3 4" key="1">
    <citation type="submission" date="2019-04" db="EMBL/GenBank/DDBJ databases">
        <title>Aspergillus burnettii sp. nov., novel species from soil in southeast Queensland.</title>
        <authorList>
            <person name="Gilchrist C.L.M."/>
            <person name="Pitt J.I."/>
            <person name="Lange L."/>
            <person name="Lacey H.J."/>
            <person name="Vuong D."/>
            <person name="Midgley D.J."/>
            <person name="Greenfield P."/>
            <person name="Bradbury M."/>
            <person name="Lacey E."/>
            <person name="Busk P.K."/>
            <person name="Pilgaard B."/>
            <person name="Chooi Y.H."/>
            <person name="Piggott A.M."/>
        </authorList>
    </citation>
    <scope>NUCLEOTIDE SEQUENCE [LARGE SCALE GENOMIC DNA]</scope>
    <source>
        <strain evidence="3 4">FRR 5400</strain>
    </source>
</reference>
<dbReference type="Proteomes" id="UP000326877">
    <property type="component" value="Unassembled WGS sequence"/>
</dbReference>
<feature type="compositionally biased region" description="Polar residues" evidence="1">
    <location>
        <begin position="151"/>
        <end position="161"/>
    </location>
</feature>
<gene>
    <name evidence="2" type="ORF">BDV23DRAFT_23785</name>
    <name evidence="3" type="ORF">ETB97_001797</name>
</gene>
<dbReference type="AlphaFoldDB" id="A0A5N7CIJ7"/>
<dbReference type="OMA" id="LMMDDSP"/>
<proteinExistence type="predicted"/>
<accession>A0A8H6A6H6</accession>
<dbReference type="EMBL" id="ML735226">
    <property type="protein sequence ID" value="KAE8394032.1"/>
    <property type="molecule type" value="Genomic_DNA"/>
</dbReference>
<evidence type="ECO:0000313" key="4">
    <source>
        <dbReference type="Proteomes" id="UP000541154"/>
    </source>
</evidence>
<keyword evidence="4" id="KW-1185">Reference proteome</keyword>
<dbReference type="OrthoDB" id="5336357at2759"/>
<accession>A0A5N6FGH5</accession>
<feature type="compositionally biased region" description="Basic and acidic residues" evidence="1">
    <location>
        <begin position="165"/>
        <end position="177"/>
    </location>
</feature>
<evidence type="ECO:0000256" key="1">
    <source>
        <dbReference type="SAM" id="MobiDB-lite"/>
    </source>
</evidence>
<evidence type="ECO:0000313" key="3">
    <source>
        <dbReference type="EMBL" id="KAF5860263.1"/>
    </source>
</evidence>